<dbReference type="SUPFAM" id="SSF47598">
    <property type="entry name" value="Ribbon-helix-helix"/>
    <property type="match status" value="1"/>
</dbReference>
<comment type="caution">
    <text evidence="3">The sequence shown here is derived from an EMBL/GenBank/DDBJ whole genome shotgun (WGS) entry which is preliminary data.</text>
</comment>
<evidence type="ECO:0000256" key="1">
    <source>
        <dbReference type="ARBA" id="ARBA00022649"/>
    </source>
</evidence>
<keyword evidence="4" id="KW-1185">Reference proteome</keyword>
<dbReference type="Proteomes" id="UP001597296">
    <property type="component" value="Unassembled WGS sequence"/>
</dbReference>
<evidence type="ECO:0000313" key="3">
    <source>
        <dbReference type="EMBL" id="MFD2232521.1"/>
    </source>
</evidence>
<dbReference type="EMBL" id="JBHUIY010000002">
    <property type="protein sequence ID" value="MFD2232521.1"/>
    <property type="molecule type" value="Genomic_DNA"/>
</dbReference>
<proteinExistence type="inferred from homology"/>
<sequence>MPRTAQRQDRISLRLSPQSKRTLERAAAYADKTLTDFVIDVALQQAETIVREHEVIALNAEEWERFREMLLTPAPPNERLQRALEEHDRIVRR</sequence>
<comment type="similarity">
    <text evidence="2">Belongs to the TacA antitoxin family.</text>
</comment>
<reference evidence="4" key="1">
    <citation type="journal article" date="2019" name="Int. J. Syst. Evol. Microbiol.">
        <title>The Global Catalogue of Microorganisms (GCM) 10K type strain sequencing project: providing services to taxonomists for standard genome sequencing and annotation.</title>
        <authorList>
            <consortium name="The Broad Institute Genomics Platform"/>
            <consortium name="The Broad Institute Genome Sequencing Center for Infectious Disease"/>
            <person name="Wu L."/>
            <person name="Ma J."/>
        </authorList>
    </citation>
    <scope>NUCLEOTIDE SEQUENCE [LARGE SCALE GENOMIC DNA]</scope>
    <source>
        <strain evidence="4">KCTC 15012</strain>
    </source>
</reference>
<dbReference type="PANTHER" id="PTHR35401">
    <property type="entry name" value="COPG FAMILY HELIX-TURN-HELIX PROTEIN-RELATED-RELATED"/>
    <property type="match status" value="1"/>
</dbReference>
<protein>
    <submittedName>
        <fullName evidence="3">DUF1778 domain-containing protein</fullName>
    </submittedName>
</protein>
<dbReference type="InterPro" id="IPR014795">
    <property type="entry name" value="TacA_1-like"/>
</dbReference>
<evidence type="ECO:0000256" key="2">
    <source>
        <dbReference type="ARBA" id="ARBA00049988"/>
    </source>
</evidence>
<gene>
    <name evidence="3" type="ORF">ACFSNB_01755</name>
</gene>
<organism evidence="3 4">
    <name type="scientific">Phaeospirillum tilakii</name>
    <dbReference type="NCBI Taxonomy" id="741673"/>
    <lineage>
        <taxon>Bacteria</taxon>
        <taxon>Pseudomonadati</taxon>
        <taxon>Pseudomonadota</taxon>
        <taxon>Alphaproteobacteria</taxon>
        <taxon>Rhodospirillales</taxon>
        <taxon>Rhodospirillaceae</taxon>
        <taxon>Phaeospirillum</taxon>
    </lineage>
</organism>
<evidence type="ECO:0000313" key="4">
    <source>
        <dbReference type="Proteomes" id="UP001597296"/>
    </source>
</evidence>
<dbReference type="Gene3D" id="1.20.5.780">
    <property type="entry name" value="Single helix bin"/>
    <property type="match status" value="1"/>
</dbReference>
<accession>A0ABW5C8K7</accession>
<dbReference type="RefSeq" id="WP_377313898.1">
    <property type="nucleotide sequence ID" value="NZ_JBHUIY010000002.1"/>
</dbReference>
<dbReference type="PANTHER" id="PTHR35401:SF2">
    <property type="entry name" value="ABC-TYPE TRANSPORT SYSTEM"/>
    <property type="match status" value="1"/>
</dbReference>
<dbReference type="Pfam" id="PF08681">
    <property type="entry name" value="TacA1"/>
    <property type="match status" value="1"/>
</dbReference>
<name>A0ABW5C8K7_9PROT</name>
<dbReference type="InterPro" id="IPR010985">
    <property type="entry name" value="Ribbon_hlx_hlx"/>
</dbReference>
<keyword evidence="1" id="KW-1277">Toxin-antitoxin system</keyword>